<feature type="chain" id="PRO_5045843354" evidence="1">
    <location>
        <begin position="22"/>
        <end position="281"/>
    </location>
</feature>
<dbReference type="InterPro" id="IPR029058">
    <property type="entry name" value="AB_hydrolase_fold"/>
</dbReference>
<dbReference type="EMBL" id="JAVRHO010000035">
    <property type="protein sequence ID" value="MDT0648262.1"/>
    <property type="molecule type" value="Genomic_DNA"/>
</dbReference>
<evidence type="ECO:0000313" key="4">
    <source>
        <dbReference type="Proteomes" id="UP001245285"/>
    </source>
</evidence>
<dbReference type="InterPro" id="IPR050266">
    <property type="entry name" value="AB_hydrolase_sf"/>
</dbReference>
<dbReference type="InterPro" id="IPR000073">
    <property type="entry name" value="AB_hydrolase_1"/>
</dbReference>
<organism evidence="3 4">
    <name type="scientific">Autumnicola lenta</name>
    <dbReference type="NCBI Taxonomy" id="3075593"/>
    <lineage>
        <taxon>Bacteria</taxon>
        <taxon>Pseudomonadati</taxon>
        <taxon>Bacteroidota</taxon>
        <taxon>Flavobacteriia</taxon>
        <taxon>Flavobacteriales</taxon>
        <taxon>Flavobacteriaceae</taxon>
        <taxon>Autumnicola</taxon>
    </lineage>
</organism>
<dbReference type="Pfam" id="PF12697">
    <property type="entry name" value="Abhydrolase_6"/>
    <property type="match status" value="1"/>
</dbReference>
<comment type="caution">
    <text evidence="3">The sequence shown here is derived from an EMBL/GenBank/DDBJ whole genome shotgun (WGS) entry which is preliminary data.</text>
</comment>
<gene>
    <name evidence="3" type="ORF">RM545_16335</name>
</gene>
<reference evidence="3 4" key="1">
    <citation type="submission" date="2023-09" db="EMBL/GenBank/DDBJ databases">
        <authorList>
            <person name="Rey-Velasco X."/>
        </authorList>
    </citation>
    <scope>NUCLEOTIDE SEQUENCE [LARGE SCALE GENOMIC DNA]</scope>
    <source>
        <strain evidence="3 4">F260</strain>
    </source>
</reference>
<feature type="domain" description="AB hydrolase-1" evidence="2">
    <location>
        <begin position="36"/>
        <end position="271"/>
    </location>
</feature>
<feature type="signal peptide" evidence="1">
    <location>
        <begin position="1"/>
        <end position="21"/>
    </location>
</feature>
<accession>A0ABU3CPH9</accession>
<dbReference type="Proteomes" id="UP001245285">
    <property type="component" value="Unassembled WGS sequence"/>
</dbReference>
<protein>
    <submittedName>
        <fullName evidence="3">Alpha/beta hydrolase</fullName>
    </submittedName>
</protein>
<proteinExistence type="predicted"/>
<evidence type="ECO:0000256" key="1">
    <source>
        <dbReference type="SAM" id="SignalP"/>
    </source>
</evidence>
<keyword evidence="1" id="KW-0732">Signal</keyword>
<dbReference type="GO" id="GO:0016787">
    <property type="term" value="F:hydrolase activity"/>
    <property type="evidence" value="ECO:0007669"/>
    <property type="project" value="UniProtKB-KW"/>
</dbReference>
<keyword evidence="4" id="KW-1185">Reference proteome</keyword>
<evidence type="ECO:0000259" key="2">
    <source>
        <dbReference type="Pfam" id="PF12697"/>
    </source>
</evidence>
<keyword evidence="3" id="KW-0378">Hydrolase</keyword>
<dbReference type="Gene3D" id="3.40.50.1820">
    <property type="entry name" value="alpha/beta hydrolase"/>
    <property type="match status" value="1"/>
</dbReference>
<dbReference type="RefSeq" id="WP_311496356.1">
    <property type="nucleotide sequence ID" value="NZ_JAVRHO010000035.1"/>
</dbReference>
<evidence type="ECO:0000313" key="3">
    <source>
        <dbReference type="EMBL" id="MDT0648262.1"/>
    </source>
</evidence>
<name>A0ABU3CPH9_9FLAO</name>
<dbReference type="SUPFAM" id="SSF53474">
    <property type="entry name" value="alpha/beta-Hydrolases"/>
    <property type="match status" value="1"/>
</dbReference>
<sequence length="281" mass="31788">MKNLKIYSGLLLLLLGLSLNAQESFRVEKTGNGQPILLFPGFASTSEVFKEIIDTLSEDYEVHAFTFAGFGDVPPIKFPWLPQIKDDLKRYVTENNLHEPIIIGHSMGGTLGLWLASEDPGYSQLVLIDALPAMGALMMPNYNSENIVYESAYNQQMLTMNNEEFRKTVEQMVAGMSVDSGKHDQIADMMLQSDQKTFVYGYTDLLKLDLRQAIEKIKTPVTILAATHPYGRETAELNYKKQYEHLKNYTLIFADGAGHFVMYDKPQWFLEQIHSTLGSNE</sequence>
<dbReference type="PANTHER" id="PTHR43798">
    <property type="entry name" value="MONOACYLGLYCEROL LIPASE"/>
    <property type="match status" value="1"/>
</dbReference>